<dbReference type="GO" id="GO:0003729">
    <property type="term" value="F:mRNA binding"/>
    <property type="evidence" value="ECO:0007669"/>
    <property type="project" value="UniProtKB-ARBA"/>
</dbReference>
<proteinExistence type="inferred from homology"/>
<dbReference type="InterPro" id="IPR005822">
    <property type="entry name" value="Ribosomal_uL13"/>
</dbReference>
<dbReference type="Proteomes" id="UP000177614">
    <property type="component" value="Unassembled WGS sequence"/>
</dbReference>
<dbReference type="SUPFAM" id="SSF52161">
    <property type="entry name" value="Ribosomal protein L13"/>
    <property type="match status" value="1"/>
</dbReference>
<evidence type="ECO:0000256" key="3">
    <source>
        <dbReference type="ARBA" id="ARBA00023274"/>
    </source>
</evidence>
<dbReference type="InterPro" id="IPR036899">
    <property type="entry name" value="Ribosomal_uL13_sf"/>
</dbReference>
<dbReference type="GO" id="GO:0006412">
    <property type="term" value="P:translation"/>
    <property type="evidence" value="ECO:0007669"/>
    <property type="project" value="UniProtKB-UniRule"/>
</dbReference>
<dbReference type="NCBIfam" id="TIGR01066">
    <property type="entry name" value="rplM_bact"/>
    <property type="match status" value="1"/>
</dbReference>
<gene>
    <name evidence="5" type="primary">rplM</name>
    <name evidence="6" type="ORF">A2V81_04110</name>
</gene>
<evidence type="ECO:0000256" key="4">
    <source>
        <dbReference type="ARBA" id="ARBA00035201"/>
    </source>
</evidence>
<dbReference type="EMBL" id="MEWR01000027">
    <property type="protein sequence ID" value="OGC81411.1"/>
    <property type="molecule type" value="Genomic_DNA"/>
</dbReference>
<dbReference type="AlphaFoldDB" id="A0A1F4XI47"/>
<evidence type="ECO:0000313" key="6">
    <source>
        <dbReference type="EMBL" id="OGC81411.1"/>
    </source>
</evidence>
<dbReference type="STRING" id="1817814.A2V81_04110"/>
<dbReference type="CDD" id="cd00392">
    <property type="entry name" value="Ribosomal_L13"/>
    <property type="match status" value="1"/>
</dbReference>
<comment type="function">
    <text evidence="5">This protein is one of the early assembly proteins of the 50S ribosomal subunit, although it is not seen to bind rRNA by itself. It is important during the early stages of 50S assembly.</text>
</comment>
<dbReference type="Pfam" id="PF00572">
    <property type="entry name" value="Ribosomal_L13"/>
    <property type="match status" value="1"/>
</dbReference>
<dbReference type="HAMAP" id="MF_01366">
    <property type="entry name" value="Ribosomal_uL13"/>
    <property type="match status" value="1"/>
</dbReference>
<organism evidence="6 7">
    <name type="scientific">Candidatus Abawacabacteria bacterium RBG_16_42_10</name>
    <dbReference type="NCBI Taxonomy" id="1817814"/>
    <lineage>
        <taxon>Bacteria</taxon>
        <taxon>Candidatus Abawacaibacteriota</taxon>
    </lineage>
</organism>
<evidence type="ECO:0000256" key="5">
    <source>
        <dbReference type="HAMAP-Rule" id="MF_01366"/>
    </source>
</evidence>
<dbReference type="GO" id="GO:0022625">
    <property type="term" value="C:cytosolic large ribosomal subunit"/>
    <property type="evidence" value="ECO:0007669"/>
    <property type="project" value="TreeGrafter"/>
</dbReference>
<dbReference type="Gene3D" id="3.90.1180.10">
    <property type="entry name" value="Ribosomal protein L13"/>
    <property type="match status" value="1"/>
</dbReference>
<accession>A0A1F4XI47</accession>
<dbReference type="InterPro" id="IPR005823">
    <property type="entry name" value="Ribosomal_uL13_bac-type"/>
</dbReference>
<evidence type="ECO:0000313" key="7">
    <source>
        <dbReference type="Proteomes" id="UP000177614"/>
    </source>
</evidence>
<comment type="subunit">
    <text evidence="5">Part of the 50S ribosomal subunit.</text>
</comment>
<protein>
    <recommendedName>
        <fullName evidence="4 5">Large ribosomal subunit protein uL13</fullName>
    </recommendedName>
</protein>
<keyword evidence="2 5" id="KW-0689">Ribosomal protein</keyword>
<comment type="caution">
    <text evidence="6">The sequence shown here is derived from an EMBL/GenBank/DDBJ whole genome shotgun (WGS) entry which is preliminary data.</text>
</comment>
<dbReference type="GO" id="GO:0003735">
    <property type="term" value="F:structural constituent of ribosome"/>
    <property type="evidence" value="ECO:0007669"/>
    <property type="project" value="InterPro"/>
</dbReference>
<sequence>MKKTSVIKSHTITPTWHIVDATDKVLGRLASRVAAVLRGKHRPEFTPHASHGDYVIIINCEKIRVTGKKLTDKMYYSHSQYMGNLYETSLKDMLRTHPERVLKKAIERMLPKNRLANDMIKRLRVVVGEKHEFEAQKPTPLTL</sequence>
<evidence type="ECO:0000256" key="2">
    <source>
        <dbReference type="ARBA" id="ARBA00022980"/>
    </source>
</evidence>
<dbReference type="PANTHER" id="PTHR11545:SF2">
    <property type="entry name" value="LARGE RIBOSOMAL SUBUNIT PROTEIN UL13M"/>
    <property type="match status" value="1"/>
</dbReference>
<dbReference type="PIRSF" id="PIRSF002181">
    <property type="entry name" value="Ribosomal_L13"/>
    <property type="match status" value="1"/>
</dbReference>
<reference evidence="6 7" key="1">
    <citation type="journal article" date="2016" name="Nat. Commun.">
        <title>Thousands of microbial genomes shed light on interconnected biogeochemical processes in an aquifer system.</title>
        <authorList>
            <person name="Anantharaman K."/>
            <person name="Brown C.T."/>
            <person name="Hug L.A."/>
            <person name="Sharon I."/>
            <person name="Castelle C.J."/>
            <person name="Probst A.J."/>
            <person name="Thomas B.C."/>
            <person name="Singh A."/>
            <person name="Wilkins M.J."/>
            <person name="Karaoz U."/>
            <person name="Brodie E.L."/>
            <person name="Williams K.H."/>
            <person name="Hubbard S.S."/>
            <person name="Banfield J.F."/>
        </authorList>
    </citation>
    <scope>NUCLEOTIDE SEQUENCE [LARGE SCALE GENOMIC DNA]</scope>
</reference>
<name>A0A1F4XI47_9BACT</name>
<dbReference type="GO" id="GO:0017148">
    <property type="term" value="P:negative regulation of translation"/>
    <property type="evidence" value="ECO:0007669"/>
    <property type="project" value="TreeGrafter"/>
</dbReference>
<evidence type="ECO:0000256" key="1">
    <source>
        <dbReference type="ARBA" id="ARBA00006227"/>
    </source>
</evidence>
<comment type="similarity">
    <text evidence="1 5">Belongs to the universal ribosomal protein uL13 family.</text>
</comment>
<dbReference type="FunFam" id="3.90.1180.10:FF:000001">
    <property type="entry name" value="50S ribosomal protein L13"/>
    <property type="match status" value="1"/>
</dbReference>
<dbReference type="PANTHER" id="PTHR11545">
    <property type="entry name" value="RIBOSOMAL PROTEIN L13"/>
    <property type="match status" value="1"/>
</dbReference>
<keyword evidence="3 5" id="KW-0687">Ribonucleoprotein</keyword>